<accession>A0A9D1X4G4</accession>
<dbReference type="CDD" id="cd07438">
    <property type="entry name" value="PHP_HisPPase_AMP"/>
    <property type="match status" value="1"/>
</dbReference>
<name>A0A9D1X4G4_9FIRM</name>
<dbReference type="PANTHER" id="PTHR42924:SF3">
    <property type="entry name" value="POLYMERASE_HISTIDINOL PHOSPHATASE N-TERMINAL DOMAIN-CONTAINING PROTEIN"/>
    <property type="match status" value="1"/>
</dbReference>
<proteinExistence type="predicted"/>
<dbReference type="GO" id="GO:0035312">
    <property type="term" value="F:5'-3' DNA exonuclease activity"/>
    <property type="evidence" value="ECO:0007669"/>
    <property type="project" value="TreeGrafter"/>
</dbReference>
<dbReference type="AlphaFoldDB" id="A0A9D1X4G4"/>
<dbReference type="SUPFAM" id="SSF89550">
    <property type="entry name" value="PHP domain-like"/>
    <property type="match status" value="1"/>
</dbReference>
<dbReference type="InterPro" id="IPR052018">
    <property type="entry name" value="PHP_domain"/>
</dbReference>
<organism evidence="2 3">
    <name type="scientific">Candidatus Anaerobutyricum stercoripullorum</name>
    <dbReference type="NCBI Taxonomy" id="2838456"/>
    <lineage>
        <taxon>Bacteria</taxon>
        <taxon>Bacillati</taxon>
        <taxon>Bacillota</taxon>
        <taxon>Clostridia</taxon>
        <taxon>Lachnospirales</taxon>
        <taxon>Lachnospiraceae</taxon>
        <taxon>Anaerobutyricum</taxon>
    </lineage>
</organism>
<dbReference type="Pfam" id="PF02811">
    <property type="entry name" value="PHP"/>
    <property type="match status" value="1"/>
</dbReference>
<dbReference type="Proteomes" id="UP000886805">
    <property type="component" value="Unassembled WGS sequence"/>
</dbReference>
<feature type="domain" description="Polymerase/histidinol phosphatase N-terminal" evidence="1">
    <location>
        <begin position="5"/>
        <end position="77"/>
    </location>
</feature>
<evidence type="ECO:0000313" key="2">
    <source>
        <dbReference type="EMBL" id="HIX72420.1"/>
    </source>
</evidence>
<evidence type="ECO:0000313" key="3">
    <source>
        <dbReference type="Proteomes" id="UP000886805"/>
    </source>
</evidence>
<gene>
    <name evidence="2" type="ORF">H9849_05300</name>
</gene>
<dbReference type="Gene3D" id="1.10.150.650">
    <property type="match status" value="1"/>
</dbReference>
<reference evidence="2" key="1">
    <citation type="journal article" date="2021" name="PeerJ">
        <title>Extensive microbial diversity within the chicken gut microbiome revealed by metagenomics and culture.</title>
        <authorList>
            <person name="Gilroy R."/>
            <person name="Ravi A."/>
            <person name="Getino M."/>
            <person name="Pursley I."/>
            <person name="Horton D.L."/>
            <person name="Alikhan N.F."/>
            <person name="Baker D."/>
            <person name="Gharbi K."/>
            <person name="Hall N."/>
            <person name="Watson M."/>
            <person name="Adriaenssens E.M."/>
            <person name="Foster-Nyarko E."/>
            <person name="Jarju S."/>
            <person name="Secka A."/>
            <person name="Antonio M."/>
            <person name="Oren A."/>
            <person name="Chaudhuri R.R."/>
            <person name="La Ragione R."/>
            <person name="Hildebrand F."/>
            <person name="Pallen M.J."/>
        </authorList>
    </citation>
    <scope>NUCLEOTIDE SEQUENCE</scope>
    <source>
        <strain evidence="2">ChiSxjej3B15-1167</strain>
    </source>
</reference>
<sequence>MKTYIDLHIHSTASDGTFTPAQIVNNAIAAVPDKKAPVVIALTDHDTVAGVPEFMAEADKYKDRLTAIPGVEISTDYNGVEIHILGYNIDINNADLLERLKVCRESRDGRNEKIIQKLQEQGFEITMDDIRPEDPNETIARPHIARQLLKKNYVSSVKEAFDKYLAEGRCCYVERIMPTPQEAVSLIRNSGGVAVLAHLMYYKKLDAAGKAELAAVLKDAGLTGIETYYNTYTPEEEAFVKDLAKQHALLRTGGTDFHGQNKPHIALFKGQGEMDVPEDILPEFMDSLGEIKKPEQE</sequence>
<reference evidence="2" key="2">
    <citation type="submission" date="2021-04" db="EMBL/GenBank/DDBJ databases">
        <authorList>
            <person name="Gilroy R."/>
        </authorList>
    </citation>
    <scope>NUCLEOTIDE SEQUENCE</scope>
    <source>
        <strain evidence="2">ChiSxjej3B15-1167</strain>
    </source>
</reference>
<dbReference type="GO" id="GO:0004534">
    <property type="term" value="F:5'-3' RNA exonuclease activity"/>
    <property type="evidence" value="ECO:0007669"/>
    <property type="project" value="TreeGrafter"/>
</dbReference>
<dbReference type="Gene3D" id="3.20.20.140">
    <property type="entry name" value="Metal-dependent hydrolases"/>
    <property type="match status" value="1"/>
</dbReference>
<comment type="caution">
    <text evidence="2">The sequence shown here is derived from an EMBL/GenBank/DDBJ whole genome shotgun (WGS) entry which is preliminary data.</text>
</comment>
<dbReference type="InterPro" id="IPR004013">
    <property type="entry name" value="PHP_dom"/>
</dbReference>
<dbReference type="SMART" id="SM00481">
    <property type="entry name" value="POLIIIAc"/>
    <property type="match status" value="1"/>
</dbReference>
<dbReference type="EMBL" id="DXEQ01000147">
    <property type="protein sequence ID" value="HIX72420.1"/>
    <property type="molecule type" value="Genomic_DNA"/>
</dbReference>
<protein>
    <submittedName>
        <fullName evidence="2">PHP domain-containing protein</fullName>
    </submittedName>
</protein>
<dbReference type="InterPro" id="IPR003141">
    <property type="entry name" value="Pol/His_phosphatase_N"/>
</dbReference>
<dbReference type="PANTHER" id="PTHR42924">
    <property type="entry name" value="EXONUCLEASE"/>
    <property type="match status" value="1"/>
</dbReference>
<evidence type="ECO:0000259" key="1">
    <source>
        <dbReference type="SMART" id="SM00481"/>
    </source>
</evidence>
<dbReference type="InterPro" id="IPR016195">
    <property type="entry name" value="Pol/histidinol_Pase-like"/>
</dbReference>